<protein>
    <submittedName>
        <fullName evidence="9">Putative multiple sugar ABC transporter permease</fullName>
    </submittedName>
</protein>
<feature type="transmembrane region" description="Helical" evidence="7">
    <location>
        <begin position="168"/>
        <end position="188"/>
    </location>
</feature>
<proteinExistence type="inferred from homology"/>
<reference evidence="9 10" key="3">
    <citation type="journal article" date="2011" name="Nat. Chem. Biol.">
        <title>Reveromycin A biosynthesis uses RevG and RevJ for stereospecific spiroacetal formation.</title>
        <authorList>
            <person name="Takahashi S."/>
            <person name="Toyoda A."/>
            <person name="Sekiyama Y."/>
            <person name="Takagi H."/>
            <person name="Nogawa T."/>
            <person name="Uramoto M."/>
            <person name="Suzuki R."/>
            <person name="Koshino H."/>
            <person name="Kumano T."/>
            <person name="Panthee S."/>
            <person name="Dairi T."/>
            <person name="Ishikawa J."/>
            <person name="Ikeda H."/>
            <person name="Sakaki Y."/>
            <person name="Osada H."/>
        </authorList>
    </citation>
    <scope>NUCLEOTIDE SEQUENCE [LARGE SCALE GENOMIC DNA]</scope>
    <source>
        <strain evidence="9 10">SN-593</strain>
    </source>
</reference>
<dbReference type="KEGG" id="arev:RVR_9074"/>
<keyword evidence="4 7" id="KW-0812">Transmembrane</keyword>
<reference evidence="9 10" key="1">
    <citation type="journal article" date="2010" name="J. Bacteriol.">
        <title>Biochemical characterization of a novel indole prenyltransferase from Streptomyces sp. SN-593.</title>
        <authorList>
            <person name="Takahashi S."/>
            <person name="Takagi H."/>
            <person name="Toyoda A."/>
            <person name="Uramoto M."/>
            <person name="Nogawa T."/>
            <person name="Ueki M."/>
            <person name="Sakaki Y."/>
            <person name="Osada H."/>
        </authorList>
    </citation>
    <scope>NUCLEOTIDE SEQUENCE [LARGE SCALE GENOMIC DNA]</scope>
    <source>
        <strain evidence="9 10">SN-593</strain>
    </source>
</reference>
<keyword evidence="6 7" id="KW-0472">Membrane</keyword>
<dbReference type="InterPro" id="IPR000515">
    <property type="entry name" value="MetI-like"/>
</dbReference>
<evidence type="ECO:0000256" key="4">
    <source>
        <dbReference type="ARBA" id="ARBA00022692"/>
    </source>
</evidence>
<dbReference type="RefSeq" id="WP_202237496.1">
    <property type="nucleotide sequence ID" value="NZ_AP018365.1"/>
</dbReference>
<dbReference type="PANTHER" id="PTHR43744">
    <property type="entry name" value="ABC TRANSPORTER PERMEASE PROTEIN MG189-RELATED-RELATED"/>
    <property type="match status" value="1"/>
</dbReference>
<dbReference type="InterPro" id="IPR035906">
    <property type="entry name" value="MetI-like_sf"/>
</dbReference>
<dbReference type="Proteomes" id="UP000595703">
    <property type="component" value="Chromosome"/>
</dbReference>
<dbReference type="PROSITE" id="PS50928">
    <property type="entry name" value="ABC_TM1"/>
    <property type="match status" value="1"/>
</dbReference>
<sequence length="306" mass="33701">MSSETLTRPRAEAPRVGGPGAKPRLRGQIASQAFLIIASVLWILPILFALYVAVRPYSDTRKYGYVSMPHHLTFQNFRDAWSQSDMAHFFWNSVLITVPAVVIVLALASGVAFVLVRVNVKVNVALLILFTAGNLLPQQVIITPLYRIYLKIPLPHFLADSGLMYNSIFGLIVVNVSFQLGFCVFVLSNYMRSIPGEMYEAALVDGAGLWTRFWRLTVPLCRPALAALATLLTTWIYNDFFWAITLMSSGDKRPVTSALANLQGQFVSNQNLIAAAAMIAAIPTLVVYLCLQRQFIAGLSLGSSKG</sequence>
<evidence type="ECO:0000256" key="7">
    <source>
        <dbReference type="RuleBase" id="RU363032"/>
    </source>
</evidence>
<evidence type="ECO:0000313" key="10">
    <source>
        <dbReference type="Proteomes" id="UP000595703"/>
    </source>
</evidence>
<keyword evidence="5 7" id="KW-1133">Transmembrane helix</keyword>
<dbReference type="Pfam" id="PF00528">
    <property type="entry name" value="BPD_transp_1"/>
    <property type="match status" value="1"/>
</dbReference>
<dbReference type="EMBL" id="AP018365">
    <property type="protein sequence ID" value="BBB01585.1"/>
    <property type="molecule type" value="Genomic_DNA"/>
</dbReference>
<evidence type="ECO:0000259" key="8">
    <source>
        <dbReference type="PROSITE" id="PS50928"/>
    </source>
</evidence>
<comment type="subcellular location">
    <subcellularLocation>
        <location evidence="1 7">Cell membrane</location>
        <topology evidence="1 7">Multi-pass membrane protein</topology>
    </subcellularLocation>
</comment>
<keyword evidence="3" id="KW-1003">Cell membrane</keyword>
<name>A0A7U3VSC2_9ACTN</name>
<dbReference type="GO" id="GO:0055085">
    <property type="term" value="P:transmembrane transport"/>
    <property type="evidence" value="ECO:0007669"/>
    <property type="project" value="InterPro"/>
</dbReference>
<evidence type="ECO:0000313" key="9">
    <source>
        <dbReference type="EMBL" id="BBB01585.1"/>
    </source>
</evidence>
<evidence type="ECO:0000256" key="2">
    <source>
        <dbReference type="ARBA" id="ARBA00022448"/>
    </source>
</evidence>
<feature type="transmembrane region" description="Helical" evidence="7">
    <location>
        <begin position="33"/>
        <end position="54"/>
    </location>
</feature>
<reference evidence="9 10" key="4">
    <citation type="journal article" date="2020" name="Sci. Rep.">
        <title>beta-carboline chemical signals induce reveromycin production through a LuxR family regulator in Streptomyces sp. SN-593.</title>
        <authorList>
            <person name="Panthee S."/>
            <person name="Kito N."/>
            <person name="Hayashi T."/>
            <person name="Shimizu T."/>
            <person name="Ishikawa J."/>
            <person name="Hamamoto H."/>
            <person name="Osada H."/>
            <person name="Takahashi S."/>
        </authorList>
    </citation>
    <scope>NUCLEOTIDE SEQUENCE [LARGE SCALE GENOMIC DNA]</scope>
    <source>
        <strain evidence="9 10">SN-593</strain>
    </source>
</reference>
<feature type="transmembrane region" description="Helical" evidence="7">
    <location>
        <begin position="272"/>
        <end position="291"/>
    </location>
</feature>
<evidence type="ECO:0000256" key="3">
    <source>
        <dbReference type="ARBA" id="ARBA00022475"/>
    </source>
</evidence>
<evidence type="ECO:0000256" key="5">
    <source>
        <dbReference type="ARBA" id="ARBA00022989"/>
    </source>
</evidence>
<dbReference type="Gene3D" id="1.10.3720.10">
    <property type="entry name" value="MetI-like"/>
    <property type="match status" value="1"/>
</dbReference>
<feature type="transmembrane region" description="Helical" evidence="7">
    <location>
        <begin position="89"/>
        <end position="116"/>
    </location>
</feature>
<evidence type="ECO:0000256" key="6">
    <source>
        <dbReference type="ARBA" id="ARBA00023136"/>
    </source>
</evidence>
<feature type="transmembrane region" description="Helical" evidence="7">
    <location>
        <begin position="220"/>
        <end position="237"/>
    </location>
</feature>
<keyword evidence="10" id="KW-1185">Reference proteome</keyword>
<feature type="transmembrane region" description="Helical" evidence="7">
    <location>
        <begin position="123"/>
        <end position="148"/>
    </location>
</feature>
<gene>
    <name evidence="9" type="ORF">RVR_9074</name>
</gene>
<organism evidence="9 10">
    <name type="scientific">Actinacidiphila reveromycinica</name>
    <dbReference type="NCBI Taxonomy" id="659352"/>
    <lineage>
        <taxon>Bacteria</taxon>
        <taxon>Bacillati</taxon>
        <taxon>Actinomycetota</taxon>
        <taxon>Actinomycetes</taxon>
        <taxon>Kitasatosporales</taxon>
        <taxon>Streptomycetaceae</taxon>
        <taxon>Actinacidiphila</taxon>
    </lineage>
</organism>
<dbReference type="AlphaFoldDB" id="A0A7U3VSC2"/>
<dbReference type="CDD" id="cd06261">
    <property type="entry name" value="TM_PBP2"/>
    <property type="match status" value="1"/>
</dbReference>
<dbReference type="GO" id="GO:0005886">
    <property type="term" value="C:plasma membrane"/>
    <property type="evidence" value="ECO:0007669"/>
    <property type="project" value="UniProtKB-SubCell"/>
</dbReference>
<dbReference type="SUPFAM" id="SSF161098">
    <property type="entry name" value="MetI-like"/>
    <property type="match status" value="1"/>
</dbReference>
<comment type="similarity">
    <text evidence="7">Belongs to the binding-protein-dependent transport system permease family.</text>
</comment>
<accession>A0A7U3VSC2</accession>
<reference evidence="9 10" key="2">
    <citation type="journal article" date="2011" name="J. Antibiot.">
        <title>Furaquinocins I and J: novel polyketide isoprenoid hybrid compounds from Streptomyces reveromyceticus SN-593.</title>
        <authorList>
            <person name="Panthee S."/>
            <person name="Takahashi S."/>
            <person name="Takagi H."/>
            <person name="Nogawa T."/>
            <person name="Oowada E."/>
            <person name="Uramoto M."/>
            <person name="Osada H."/>
        </authorList>
    </citation>
    <scope>NUCLEOTIDE SEQUENCE [LARGE SCALE GENOMIC DNA]</scope>
    <source>
        <strain evidence="9 10">SN-593</strain>
    </source>
</reference>
<evidence type="ECO:0000256" key="1">
    <source>
        <dbReference type="ARBA" id="ARBA00004651"/>
    </source>
</evidence>
<feature type="domain" description="ABC transmembrane type-1" evidence="8">
    <location>
        <begin position="90"/>
        <end position="291"/>
    </location>
</feature>
<keyword evidence="2 7" id="KW-0813">Transport</keyword>